<dbReference type="InterPro" id="IPR027417">
    <property type="entry name" value="P-loop_NTPase"/>
</dbReference>
<name>A0A6N7V0U4_9FIRM</name>
<dbReference type="PANTHER" id="PTHR24220">
    <property type="entry name" value="IMPORT ATP-BINDING PROTEIN"/>
    <property type="match status" value="1"/>
</dbReference>
<dbReference type="PANTHER" id="PTHR24220:SF689">
    <property type="entry name" value="LIPOPROTEIN-RELEASING SYSTEM ATP-BINDING PROTEIN LOLD"/>
    <property type="match status" value="1"/>
</dbReference>
<dbReference type="GO" id="GO:0005886">
    <property type="term" value="C:plasma membrane"/>
    <property type="evidence" value="ECO:0007669"/>
    <property type="project" value="TreeGrafter"/>
</dbReference>
<dbReference type="Pfam" id="PF00005">
    <property type="entry name" value="ABC_tran"/>
    <property type="match status" value="1"/>
</dbReference>
<dbReference type="GO" id="GO:0005524">
    <property type="term" value="F:ATP binding"/>
    <property type="evidence" value="ECO:0007669"/>
    <property type="project" value="UniProtKB-KW"/>
</dbReference>
<evidence type="ECO:0000259" key="2">
    <source>
        <dbReference type="Pfam" id="PF00005"/>
    </source>
</evidence>
<dbReference type="EMBL" id="VUMR01000006">
    <property type="protein sequence ID" value="MSS55720.1"/>
    <property type="molecule type" value="Genomic_DNA"/>
</dbReference>
<sequence length="107" mass="12115">MDIANVHQNDKEVRAIELLEKVGLDQNQIHRRILKLSGGQQQRVAIARALSYGPKIILADEPTGNLNPDTRDEIMDIFDNLKQQGKCIIIVTHSKEVVQRTDKVYAL</sequence>
<dbReference type="SUPFAM" id="SSF52540">
    <property type="entry name" value="P-loop containing nucleoside triphosphate hydrolases"/>
    <property type="match status" value="1"/>
</dbReference>
<dbReference type="Proteomes" id="UP000434241">
    <property type="component" value="Unassembled WGS sequence"/>
</dbReference>
<keyword evidence="3" id="KW-0067">ATP-binding</keyword>
<dbReference type="GO" id="GO:0022857">
    <property type="term" value="F:transmembrane transporter activity"/>
    <property type="evidence" value="ECO:0007669"/>
    <property type="project" value="TreeGrafter"/>
</dbReference>
<dbReference type="Gene3D" id="3.40.50.300">
    <property type="entry name" value="P-loop containing nucleotide triphosphate hydrolases"/>
    <property type="match status" value="1"/>
</dbReference>
<reference evidence="3 4" key="1">
    <citation type="submission" date="2019-08" db="EMBL/GenBank/DDBJ databases">
        <title>In-depth cultivation of the pig gut microbiome towards novel bacterial diversity and tailored functional studies.</title>
        <authorList>
            <person name="Wylensek D."/>
            <person name="Hitch T.C.A."/>
            <person name="Clavel T."/>
        </authorList>
    </citation>
    <scope>NUCLEOTIDE SEQUENCE [LARGE SCALE GENOMIC DNA]</scope>
    <source>
        <strain evidence="3 4">LKV-472-APC-3</strain>
    </source>
</reference>
<dbReference type="GO" id="GO:0016887">
    <property type="term" value="F:ATP hydrolysis activity"/>
    <property type="evidence" value="ECO:0007669"/>
    <property type="project" value="InterPro"/>
</dbReference>
<dbReference type="AlphaFoldDB" id="A0A6N7V0U4"/>
<protein>
    <submittedName>
        <fullName evidence="3">ATP-binding cassette domain-containing protein</fullName>
    </submittedName>
</protein>
<evidence type="ECO:0000256" key="1">
    <source>
        <dbReference type="ARBA" id="ARBA00005417"/>
    </source>
</evidence>
<comment type="caution">
    <text evidence="3">The sequence shown here is derived from an EMBL/GenBank/DDBJ whole genome shotgun (WGS) entry which is preliminary data.</text>
</comment>
<comment type="similarity">
    <text evidence="1">Belongs to the ABC transporter superfamily.</text>
</comment>
<proteinExistence type="inferred from homology"/>
<keyword evidence="4" id="KW-1185">Reference proteome</keyword>
<evidence type="ECO:0000313" key="4">
    <source>
        <dbReference type="Proteomes" id="UP000434241"/>
    </source>
</evidence>
<dbReference type="InterPro" id="IPR003439">
    <property type="entry name" value="ABC_transporter-like_ATP-bd"/>
</dbReference>
<keyword evidence="3" id="KW-0547">Nucleotide-binding</keyword>
<accession>A0A6N7V0U4</accession>
<dbReference type="InterPro" id="IPR015854">
    <property type="entry name" value="ABC_transpr_LolD-like"/>
</dbReference>
<organism evidence="3 4">
    <name type="scientific">Holdemanella porci</name>
    <dbReference type="NCBI Taxonomy" id="2652276"/>
    <lineage>
        <taxon>Bacteria</taxon>
        <taxon>Bacillati</taxon>
        <taxon>Bacillota</taxon>
        <taxon>Erysipelotrichia</taxon>
        <taxon>Erysipelotrichales</taxon>
        <taxon>Erysipelotrichaceae</taxon>
        <taxon>Holdemanella</taxon>
    </lineage>
</organism>
<evidence type="ECO:0000313" key="3">
    <source>
        <dbReference type="EMBL" id="MSS55720.1"/>
    </source>
</evidence>
<gene>
    <name evidence="3" type="ORF">FYJ55_02045</name>
</gene>
<feature type="domain" description="ABC transporter" evidence="2">
    <location>
        <begin position="6"/>
        <end position="63"/>
    </location>
</feature>